<evidence type="ECO:0000313" key="6">
    <source>
        <dbReference type="EMBL" id="KAG5493958.1"/>
    </source>
</evidence>
<dbReference type="PANTHER" id="PTHR11051">
    <property type="entry name" value="GLYCOSYL HYDROLASE-RELATED"/>
    <property type="match status" value="1"/>
</dbReference>
<dbReference type="GO" id="GO:0004553">
    <property type="term" value="F:hydrolase activity, hydrolyzing O-glycosyl compounds"/>
    <property type="evidence" value="ECO:0007669"/>
    <property type="project" value="TreeGrafter"/>
</dbReference>
<dbReference type="AlphaFoldDB" id="A0A836LB60"/>
<dbReference type="FunFam" id="2.60.420.10:FF:000001">
    <property type="entry name" value="Family 65 glycosyl hydrolase"/>
    <property type="match status" value="1"/>
</dbReference>
<dbReference type="RefSeq" id="XP_067753993.1">
    <property type="nucleotide sequence ID" value="XM_067897836.1"/>
</dbReference>
<evidence type="ECO:0000256" key="2">
    <source>
        <dbReference type="ARBA" id="ARBA00022679"/>
    </source>
</evidence>
<dbReference type="InterPro" id="IPR008928">
    <property type="entry name" value="6-hairpin_glycosidase_sf"/>
</dbReference>
<keyword evidence="7" id="KW-1185">Reference proteome</keyword>
<evidence type="ECO:0000313" key="7">
    <source>
        <dbReference type="Proteomes" id="UP000674318"/>
    </source>
</evidence>
<feature type="domain" description="Glycoside hydrolase family 65 central catalytic" evidence="4">
    <location>
        <begin position="491"/>
        <end position="811"/>
    </location>
</feature>
<organism evidence="6 7">
    <name type="scientific">Porcisia hertigi</name>
    <dbReference type="NCBI Taxonomy" id="2761500"/>
    <lineage>
        <taxon>Eukaryota</taxon>
        <taxon>Discoba</taxon>
        <taxon>Euglenozoa</taxon>
        <taxon>Kinetoplastea</taxon>
        <taxon>Metakinetoplastina</taxon>
        <taxon>Trypanosomatida</taxon>
        <taxon>Trypanosomatidae</taxon>
        <taxon>Leishmaniinae</taxon>
        <taxon>Porcisia</taxon>
    </lineage>
</organism>
<dbReference type="InterPro" id="IPR023214">
    <property type="entry name" value="HAD_sf"/>
</dbReference>
<dbReference type="Gene3D" id="2.60.420.10">
    <property type="entry name" value="Maltose phosphorylase, domain 3"/>
    <property type="match status" value="1"/>
</dbReference>
<dbReference type="OrthoDB" id="276388at2759"/>
<dbReference type="InterPro" id="IPR012341">
    <property type="entry name" value="6hp_glycosidase-like_sf"/>
</dbReference>
<dbReference type="GeneID" id="94287913"/>
<dbReference type="Gene3D" id="1.10.150.240">
    <property type="entry name" value="Putative phosphatase, domain 2"/>
    <property type="match status" value="1"/>
</dbReference>
<evidence type="ECO:0000259" key="4">
    <source>
        <dbReference type="Pfam" id="PF03632"/>
    </source>
</evidence>
<evidence type="ECO:0000256" key="1">
    <source>
        <dbReference type="ARBA" id="ARBA00022676"/>
    </source>
</evidence>
<feature type="region of interest" description="Disordered" evidence="3">
    <location>
        <begin position="186"/>
        <end position="210"/>
    </location>
</feature>
<dbReference type="Gene3D" id="3.40.50.1000">
    <property type="entry name" value="HAD superfamily/HAD-like"/>
    <property type="match status" value="1"/>
</dbReference>
<evidence type="ECO:0000256" key="3">
    <source>
        <dbReference type="SAM" id="MobiDB-lite"/>
    </source>
</evidence>
<keyword evidence="1" id="KW-0328">Glycosyltransferase</keyword>
<protein>
    <submittedName>
        <fullName evidence="6">Uncharacterized protein</fullName>
    </submittedName>
</protein>
<dbReference type="KEGG" id="phet:94287913"/>
<comment type="caution">
    <text evidence="6">The sequence shown here is derived from an EMBL/GenBank/DDBJ whole genome shotgun (WGS) entry which is preliminary data.</text>
</comment>
<dbReference type="SUPFAM" id="SSF48208">
    <property type="entry name" value="Six-hairpin glycosidases"/>
    <property type="match status" value="1"/>
</dbReference>
<evidence type="ECO:0000259" key="5">
    <source>
        <dbReference type="Pfam" id="PF03633"/>
    </source>
</evidence>
<dbReference type="InterPro" id="IPR036412">
    <property type="entry name" value="HAD-like_sf"/>
</dbReference>
<reference evidence="6 7" key="1">
    <citation type="submission" date="2021-02" db="EMBL/GenBank/DDBJ databases">
        <title>Porcisia hertigi Genome sequencing and assembly.</title>
        <authorList>
            <person name="Almutairi H."/>
            <person name="Gatherer D."/>
        </authorList>
    </citation>
    <scope>NUCLEOTIDE SEQUENCE [LARGE SCALE GENOMIC DNA]</scope>
    <source>
        <strain evidence="6 7">C119</strain>
    </source>
</reference>
<dbReference type="SUPFAM" id="SSF56784">
    <property type="entry name" value="HAD-like"/>
    <property type="match status" value="1"/>
</dbReference>
<keyword evidence="2" id="KW-0808">Transferase</keyword>
<proteinExistence type="predicted"/>
<dbReference type="GO" id="GO:0016052">
    <property type="term" value="P:carbohydrate catabolic process"/>
    <property type="evidence" value="ECO:0007669"/>
    <property type="project" value="UniProtKB-ARBA"/>
</dbReference>
<accession>A0A836LB60</accession>
<dbReference type="Proteomes" id="UP000674318">
    <property type="component" value="Unassembled WGS sequence"/>
</dbReference>
<dbReference type="Gene3D" id="1.50.10.10">
    <property type="match status" value="1"/>
</dbReference>
<dbReference type="InterPro" id="IPR005194">
    <property type="entry name" value="Glyco_hydro_65_C"/>
</dbReference>
<dbReference type="Pfam" id="PF03632">
    <property type="entry name" value="Glyco_hydro_65m"/>
    <property type="match status" value="1"/>
</dbReference>
<dbReference type="EMBL" id="JAFJZO010000034">
    <property type="protein sequence ID" value="KAG5493958.1"/>
    <property type="molecule type" value="Genomic_DNA"/>
</dbReference>
<feature type="domain" description="Glycoside hydrolase family 65 C-terminal" evidence="5">
    <location>
        <begin position="822"/>
        <end position="875"/>
    </location>
</feature>
<gene>
    <name evidence="6" type="ORF">JKF63_01790</name>
</gene>
<name>A0A836LB60_9TRYP</name>
<feature type="region of interest" description="Disordered" evidence="3">
    <location>
        <begin position="318"/>
        <end position="344"/>
    </location>
</feature>
<dbReference type="PANTHER" id="PTHR11051:SF15">
    <property type="entry name" value="GLYCOSYL HYDROLASE"/>
    <property type="match status" value="1"/>
</dbReference>
<sequence length="1183" mass="132636">MTVNPLLARDYEVPKKPLFLLEGRNVVQRSETSAFVSNSVTDSVMYSTNGNLGLRHLSEIETVGFKTEVLMNGVYHEVPTDTSDFKGIPHTHQVGASICTVDLNFMVDGESGTLSSIPKRTLNLDDGAYRCRCLDVMSSDGGLIFETNYVRTVGRSDPSVWGAQVCYSDFRFRSMNSPVSVGSDSITGTGNGVVGSYPPQSRSGDSMSDGASPLLSSHVIPWSQSDLNYRIEIVVLISIDQDCWSFAHHHMDQIHQSSLTSEKVVNTFTEVECVVNYNDTCRSLHGEVESMPWNADADNAPTSPFSLDRYNISAGGGGGGRDAASSYSNTESKEHCNGGREGGANSTFLRPSSWSYRTFHSPNKAQKSYVIKKRFVMPLTPETMPNSVVLTFRASHKRDSWEKRPRALPSIQEMVADQKAALAPFWKTFDADVKLQDELSPSRSSLPFVYNAFRMFMVSQGLEGGLSRSGLSAAGDGLQFSLSEYIYYGLYYLLIQPEACLLLLKSVYHMLPQSRKYARVLAMNRGAVFPLKTISGVHSTHIANTSNARFHVNAEIGYLIALYDEAAESISAEDRVLLLELMMESARIWPQCGEWQDDHTVFRLDNIAGTDEYNSNASGNFYVNISARRHIASAFSFLDRQRGHLTEEQLNSVFAALGMTRHEMAELQAVGEGIMVPQRHERLGVYMVHDNFDTLMDWGNERAMHPLHLNYHPIHIYRRKLIDVPEVLLGMLLYPDEFDQRDFLQNFEYYLPLCTFDSPESLFVMVHALCRARLNFSQPMPLLRSLANIDLDNIIYSAEGGLHFSAMAATLPGLIFGCGGVRLSHKGLQVHPILPARVERYSFTIKWRGAVLRVSVDRMNITYDLLSGTSLRFIHGTPGQRIHLHTAFGLCPASTQLAIPRTSQSQAEKFDGVVLLSDCLFNNLLEYSYRSWYKTLETLFYTYRELHNQPIPSLTPEEFIEKVVYQREDGEIAFSGIHEILRSRGVNLELGTPEDAEIVETRHGLANAKLAEMTEMIFMSPPFVNAGLFKLLRGLVENGVALAVVSYNRALKLLLSLNPQLARLFVASIDGEEAHDWKIKGQPHLDLYTRAAEKIHVDPSRCLVISHHLDRGFDAKEMSRFRMFFDVEDPFVSSRFPSSPYPTLTPEESKETGRDNPVVCRIDLSRIPSSIDEVEDMVDGRRV</sequence>
<dbReference type="Pfam" id="PF03633">
    <property type="entry name" value="Glyco_hydro_65C"/>
    <property type="match status" value="1"/>
</dbReference>
<dbReference type="InterPro" id="IPR005195">
    <property type="entry name" value="Glyco_hydro_65_M"/>
</dbReference>
<dbReference type="FunFam" id="1.50.10.10:FF:000060">
    <property type="entry name" value="Glycosyl hydrolase family 65 central catalytic domain/Haloacid dehalogenase-like hydrolase, putative"/>
    <property type="match status" value="1"/>
</dbReference>
<dbReference type="InterPro" id="IPR023198">
    <property type="entry name" value="PGP-like_dom2"/>
</dbReference>
<dbReference type="GO" id="GO:0016758">
    <property type="term" value="F:hexosyltransferase activity"/>
    <property type="evidence" value="ECO:0007669"/>
    <property type="project" value="UniProtKB-ARBA"/>
</dbReference>